<evidence type="ECO:0000313" key="3">
    <source>
        <dbReference type="EMBL" id="GAA1682783.1"/>
    </source>
</evidence>
<keyword evidence="4" id="KW-1185">Reference proteome</keyword>
<dbReference type="PROSITE" id="PS51201">
    <property type="entry name" value="RCK_N"/>
    <property type="match status" value="1"/>
</dbReference>
<dbReference type="PANTHER" id="PTHR43833">
    <property type="entry name" value="POTASSIUM CHANNEL PROTEIN 2-RELATED-RELATED"/>
    <property type="match status" value="1"/>
</dbReference>
<dbReference type="Pfam" id="PF02254">
    <property type="entry name" value="TrkA_N"/>
    <property type="match status" value="1"/>
</dbReference>
<dbReference type="InterPro" id="IPR036291">
    <property type="entry name" value="NAD(P)-bd_dom_sf"/>
</dbReference>
<reference evidence="3 4" key="1">
    <citation type="journal article" date="2019" name="Int. J. Syst. Evol. Microbiol.">
        <title>The Global Catalogue of Microorganisms (GCM) 10K type strain sequencing project: providing services to taxonomists for standard genome sequencing and annotation.</title>
        <authorList>
            <consortium name="The Broad Institute Genomics Platform"/>
            <consortium name="The Broad Institute Genome Sequencing Center for Infectious Disease"/>
            <person name="Wu L."/>
            <person name="Ma J."/>
        </authorList>
    </citation>
    <scope>NUCLEOTIDE SEQUENCE [LARGE SCALE GENOMIC DNA]</scope>
    <source>
        <strain evidence="3 4">JCM 15575</strain>
    </source>
</reference>
<evidence type="ECO:0000259" key="2">
    <source>
        <dbReference type="PROSITE" id="PS51202"/>
    </source>
</evidence>
<proteinExistence type="predicted"/>
<organism evidence="3 4">
    <name type="scientific">Microbacterium lacus</name>
    <dbReference type="NCBI Taxonomy" id="415217"/>
    <lineage>
        <taxon>Bacteria</taxon>
        <taxon>Bacillati</taxon>
        <taxon>Actinomycetota</taxon>
        <taxon>Actinomycetes</taxon>
        <taxon>Micrococcales</taxon>
        <taxon>Microbacteriaceae</taxon>
        <taxon>Microbacterium</taxon>
    </lineage>
</organism>
<dbReference type="RefSeq" id="WP_344055531.1">
    <property type="nucleotide sequence ID" value="NZ_BAAAPK010000001.1"/>
</dbReference>
<dbReference type="InterPro" id="IPR003148">
    <property type="entry name" value="RCK_N"/>
</dbReference>
<dbReference type="PROSITE" id="PS51202">
    <property type="entry name" value="RCK_C"/>
    <property type="match status" value="1"/>
</dbReference>
<dbReference type="InterPro" id="IPR036721">
    <property type="entry name" value="RCK_C_sf"/>
</dbReference>
<dbReference type="Gene3D" id="3.30.70.1450">
    <property type="entry name" value="Regulator of K+ conductance, C-terminal domain"/>
    <property type="match status" value="1"/>
</dbReference>
<comment type="caution">
    <text evidence="3">The sequence shown here is derived from an EMBL/GenBank/DDBJ whole genome shotgun (WGS) entry which is preliminary data.</text>
</comment>
<dbReference type="EMBL" id="BAAAPK010000001">
    <property type="protein sequence ID" value="GAA1682783.1"/>
    <property type="molecule type" value="Genomic_DNA"/>
</dbReference>
<gene>
    <name evidence="3" type="ORF">GCM10009807_28310</name>
</gene>
<dbReference type="SUPFAM" id="SSF51735">
    <property type="entry name" value="NAD(P)-binding Rossmann-fold domains"/>
    <property type="match status" value="1"/>
</dbReference>
<accession>A0ABN2H6I0</accession>
<evidence type="ECO:0000313" key="4">
    <source>
        <dbReference type="Proteomes" id="UP001500596"/>
    </source>
</evidence>
<dbReference type="Pfam" id="PF02080">
    <property type="entry name" value="TrkA_C"/>
    <property type="match status" value="1"/>
</dbReference>
<dbReference type="Proteomes" id="UP001500596">
    <property type="component" value="Unassembled WGS sequence"/>
</dbReference>
<dbReference type="Gene3D" id="3.40.50.720">
    <property type="entry name" value="NAD(P)-binding Rossmann-like Domain"/>
    <property type="match status" value="1"/>
</dbReference>
<dbReference type="SUPFAM" id="SSF116726">
    <property type="entry name" value="TrkA C-terminal domain-like"/>
    <property type="match status" value="1"/>
</dbReference>
<protein>
    <submittedName>
        <fullName evidence="3">TrkA family potassium uptake protein</fullName>
    </submittedName>
</protein>
<evidence type="ECO:0000259" key="1">
    <source>
        <dbReference type="PROSITE" id="PS51201"/>
    </source>
</evidence>
<dbReference type="PANTHER" id="PTHR43833:SF7">
    <property type="entry name" value="KTR SYSTEM POTASSIUM UPTAKE PROTEIN C"/>
    <property type="match status" value="1"/>
</dbReference>
<feature type="domain" description="RCK C-terminal" evidence="2">
    <location>
        <begin position="150"/>
        <end position="231"/>
    </location>
</feature>
<dbReference type="InterPro" id="IPR050721">
    <property type="entry name" value="Trk_Ktr_HKT_K-transport"/>
</dbReference>
<sequence length="231" mass="24710">MAKFSLFSDTSRRIAEADSVAVIGLGRFGSSLALELMASGTEVLGIDSDEEIVQSHNGQLTQVVRADSTKEEALRQLAVDEFDRVVVAIGDDVQASILTASLLLQLKVPVVWAKAISEQHGTILAQLGVHHVVYPEKDMGRRVAHLVRGAAIDYLEIDRGYSLVKATVPASFVGVPLGQTRLRQQHGVTIAAYRDDSGSWQNADNATVLAPGAAVLIVGPTSRAEAFAQLR</sequence>
<dbReference type="InterPro" id="IPR006037">
    <property type="entry name" value="RCK_C"/>
</dbReference>
<name>A0ABN2H6I0_9MICO</name>
<feature type="domain" description="RCK N-terminal" evidence="1">
    <location>
        <begin position="17"/>
        <end position="133"/>
    </location>
</feature>